<dbReference type="PANTHER" id="PTHR30349">
    <property type="entry name" value="PHAGE INTEGRASE-RELATED"/>
    <property type="match status" value="1"/>
</dbReference>
<dbReference type="RefSeq" id="WP_158397805.1">
    <property type="nucleotide sequence ID" value="NZ_CABHMY010000011.1"/>
</dbReference>
<comment type="similarity">
    <text evidence="2">Belongs to the 'phage' integrase family.</text>
</comment>
<keyword evidence="10" id="KW-1185">Reference proteome</keyword>
<evidence type="ECO:0000259" key="7">
    <source>
        <dbReference type="PROSITE" id="PS51898"/>
    </source>
</evidence>
<proteinExistence type="inferred from homology"/>
<dbReference type="Gene3D" id="1.10.443.10">
    <property type="entry name" value="Intergrase catalytic core"/>
    <property type="match status" value="1"/>
</dbReference>
<dbReference type="EMBL" id="CABHMY010000011">
    <property type="protein sequence ID" value="VUW91168.1"/>
    <property type="molecule type" value="Genomic_DNA"/>
</dbReference>
<dbReference type="InterPro" id="IPR002104">
    <property type="entry name" value="Integrase_catalytic"/>
</dbReference>
<dbReference type="InterPro" id="IPR044068">
    <property type="entry name" value="CB"/>
</dbReference>
<dbReference type="Proteomes" id="UP000406184">
    <property type="component" value="Unassembled WGS sequence"/>
</dbReference>
<dbReference type="GO" id="GO:0006310">
    <property type="term" value="P:DNA recombination"/>
    <property type="evidence" value="ECO:0007669"/>
    <property type="project" value="UniProtKB-KW"/>
</dbReference>
<dbReference type="GO" id="GO:0003677">
    <property type="term" value="F:DNA binding"/>
    <property type="evidence" value="ECO:0007669"/>
    <property type="project" value="UniProtKB-UniRule"/>
</dbReference>
<keyword evidence="3" id="KW-0229">DNA integration</keyword>
<keyword evidence="4 6" id="KW-0238">DNA-binding</keyword>
<dbReference type="PROSITE" id="PS51898">
    <property type="entry name" value="TYR_RECOMBINASE"/>
    <property type="match status" value="1"/>
</dbReference>
<dbReference type="PANTHER" id="PTHR30349:SF64">
    <property type="entry name" value="PROPHAGE INTEGRASE INTD-RELATED"/>
    <property type="match status" value="1"/>
</dbReference>
<dbReference type="AlphaFoldDB" id="A0A564S8V4"/>
<evidence type="ECO:0000256" key="3">
    <source>
        <dbReference type="ARBA" id="ARBA00022908"/>
    </source>
</evidence>
<dbReference type="Pfam" id="PF14659">
    <property type="entry name" value="Phage_int_SAM_3"/>
    <property type="match status" value="1"/>
</dbReference>
<protein>
    <submittedName>
        <fullName evidence="9">Transposase from transposon Tn916</fullName>
    </submittedName>
</protein>
<dbReference type="InterPro" id="IPR004107">
    <property type="entry name" value="Integrase_SAM-like_N"/>
</dbReference>
<dbReference type="Gene3D" id="1.10.150.130">
    <property type="match status" value="1"/>
</dbReference>
<reference evidence="9 10" key="1">
    <citation type="submission" date="2019-07" db="EMBL/GenBank/DDBJ databases">
        <authorList>
            <person name="Hibberd C M."/>
            <person name="Gehrig L. J."/>
            <person name="Chang H.-W."/>
            <person name="Venkatesh S."/>
        </authorList>
    </citation>
    <scope>NUCLEOTIDE SEQUENCE [LARGE SCALE GENOMIC DNA]</scope>
    <source>
        <strain evidence="9">Faecalibacterium_prausnitzii_JG_BgPS064</strain>
    </source>
</reference>
<name>A0A564S8V4_9FIRM</name>
<dbReference type="InterPro" id="IPR013762">
    <property type="entry name" value="Integrase-like_cat_sf"/>
</dbReference>
<dbReference type="SUPFAM" id="SSF56349">
    <property type="entry name" value="DNA breaking-rejoining enzymes"/>
    <property type="match status" value="1"/>
</dbReference>
<feature type="domain" description="Tyr recombinase" evidence="7">
    <location>
        <begin position="171"/>
        <end position="364"/>
    </location>
</feature>
<accession>A0A564S8V4</accession>
<dbReference type="CDD" id="cd01189">
    <property type="entry name" value="INT_ICEBs1_C_like"/>
    <property type="match status" value="1"/>
</dbReference>
<comment type="function">
    <text evidence="1">Site-specific tyrosine recombinase, which acts by catalyzing the cutting and rejoining of the recombining DNA molecules.</text>
</comment>
<dbReference type="GO" id="GO:0015074">
    <property type="term" value="P:DNA integration"/>
    <property type="evidence" value="ECO:0007669"/>
    <property type="project" value="UniProtKB-KW"/>
</dbReference>
<dbReference type="PROSITE" id="PS51900">
    <property type="entry name" value="CB"/>
    <property type="match status" value="1"/>
</dbReference>
<keyword evidence="5" id="KW-0233">DNA recombination</keyword>
<gene>
    <name evidence="9" type="primary">Int-Tn_7</name>
    <name evidence="9" type="ORF">FPPS064S07_01882</name>
</gene>
<evidence type="ECO:0000256" key="5">
    <source>
        <dbReference type="ARBA" id="ARBA00023172"/>
    </source>
</evidence>
<dbReference type="Pfam" id="PF00589">
    <property type="entry name" value="Phage_integrase"/>
    <property type="match status" value="1"/>
</dbReference>
<organism evidence="9 10">
    <name type="scientific">Faecalibacterium prausnitzii</name>
    <dbReference type="NCBI Taxonomy" id="853"/>
    <lineage>
        <taxon>Bacteria</taxon>
        <taxon>Bacillati</taxon>
        <taxon>Bacillota</taxon>
        <taxon>Clostridia</taxon>
        <taxon>Eubacteriales</taxon>
        <taxon>Oscillospiraceae</taxon>
        <taxon>Faecalibacterium</taxon>
    </lineage>
</organism>
<evidence type="ECO:0000256" key="2">
    <source>
        <dbReference type="ARBA" id="ARBA00008857"/>
    </source>
</evidence>
<feature type="domain" description="Core-binding (CB)" evidence="8">
    <location>
        <begin position="63"/>
        <end position="151"/>
    </location>
</feature>
<evidence type="ECO:0000259" key="8">
    <source>
        <dbReference type="PROSITE" id="PS51900"/>
    </source>
</evidence>
<evidence type="ECO:0000256" key="1">
    <source>
        <dbReference type="ARBA" id="ARBA00003283"/>
    </source>
</evidence>
<evidence type="ECO:0000256" key="6">
    <source>
        <dbReference type="PROSITE-ProRule" id="PRU01248"/>
    </source>
</evidence>
<sequence>MARRGENIHKRKDGRWEGRYIKGRADGKAIWGYLYGYSYSEVKTELTRRKAMSGFYQLSGASMRFSELAELWLASFAQGVKESTLTHYQYTLHKYLLPVLGDLPVSELNESTLERLFLQILSPSDNSHKPLGTSSAQECFGMLKRICKYAARLHLMPPLELCVKLPRQKKAEPRPLSLAEQAALRSFLLDPPTPRKIGVLLQMELGLRIGEVCGLKWSDFDLKNGILTIQRTVCRIPRGDGHTKLIVQTPKTRKSTREIPLSTGLVAILRKLSKDVTPDTWFLSGTESRPVEPRCYRKSIRCYLKRSALRTIHPHVLRHTFATTCLQAGCDIKTLSELLGHANANVTLQRYVHSDLNRKRKALQRVYALSDRIYKESLRGSQKEQTA</sequence>
<dbReference type="InterPro" id="IPR050090">
    <property type="entry name" value="Tyrosine_recombinase_XerCD"/>
</dbReference>
<evidence type="ECO:0000256" key="4">
    <source>
        <dbReference type="ARBA" id="ARBA00023125"/>
    </source>
</evidence>
<dbReference type="InterPro" id="IPR010998">
    <property type="entry name" value="Integrase_recombinase_N"/>
</dbReference>
<evidence type="ECO:0000313" key="9">
    <source>
        <dbReference type="EMBL" id="VUW91168.1"/>
    </source>
</evidence>
<dbReference type="InterPro" id="IPR011010">
    <property type="entry name" value="DNA_brk_join_enz"/>
</dbReference>
<evidence type="ECO:0000313" key="10">
    <source>
        <dbReference type="Proteomes" id="UP000406184"/>
    </source>
</evidence>